<keyword evidence="5 15" id="KW-0645">Protease</keyword>
<gene>
    <name evidence="17" type="ORF">EXIGLDRAFT_808433</name>
</gene>
<dbReference type="Gene3D" id="3.40.390.10">
    <property type="entry name" value="Collagenase (Catalytic Domain)"/>
    <property type="match status" value="1"/>
</dbReference>
<evidence type="ECO:0000256" key="6">
    <source>
        <dbReference type="ARBA" id="ARBA00022685"/>
    </source>
</evidence>
<dbReference type="GO" id="GO:0004222">
    <property type="term" value="F:metalloendopeptidase activity"/>
    <property type="evidence" value="ECO:0007669"/>
    <property type="project" value="InterPro"/>
</dbReference>
<dbReference type="GO" id="GO:0006508">
    <property type="term" value="P:proteolysis"/>
    <property type="evidence" value="ECO:0007669"/>
    <property type="project" value="UniProtKB-KW"/>
</dbReference>
<keyword evidence="10 14" id="KW-0862">Zinc</keyword>
<evidence type="ECO:0000256" key="1">
    <source>
        <dbReference type="ARBA" id="ARBA00001187"/>
    </source>
</evidence>
<evidence type="ECO:0000256" key="10">
    <source>
        <dbReference type="ARBA" id="ARBA00022833"/>
    </source>
</evidence>
<evidence type="ECO:0000256" key="4">
    <source>
        <dbReference type="ARBA" id="ARBA00022525"/>
    </source>
</evidence>
<feature type="active site" evidence="13">
    <location>
        <position position="222"/>
    </location>
</feature>
<evidence type="ECO:0000256" key="5">
    <source>
        <dbReference type="ARBA" id="ARBA00022670"/>
    </source>
</evidence>
<keyword evidence="11 15" id="KW-0482">Metalloprotease</keyword>
<dbReference type="PRINTS" id="PR00768">
    <property type="entry name" value="DEUTEROLYSIN"/>
</dbReference>
<evidence type="ECO:0000256" key="3">
    <source>
        <dbReference type="ARBA" id="ARBA00010279"/>
    </source>
</evidence>
<keyword evidence="7 14" id="KW-0479">Metal-binding</keyword>
<evidence type="ECO:0000256" key="7">
    <source>
        <dbReference type="ARBA" id="ARBA00022723"/>
    </source>
</evidence>
<evidence type="ECO:0000256" key="11">
    <source>
        <dbReference type="ARBA" id="ARBA00023049"/>
    </source>
</evidence>
<keyword evidence="6 15" id="KW-0165">Cleavage on pair of basic residues</keyword>
<evidence type="ECO:0000256" key="15">
    <source>
        <dbReference type="RuleBase" id="RU361126"/>
    </source>
</evidence>
<name>A0A165CZU9_EXIGL</name>
<evidence type="ECO:0000313" key="17">
    <source>
        <dbReference type="EMBL" id="KZV83528.1"/>
    </source>
</evidence>
<keyword evidence="4 15" id="KW-0964">Secreted</keyword>
<dbReference type="OrthoDB" id="412874at2759"/>
<evidence type="ECO:0000256" key="8">
    <source>
        <dbReference type="ARBA" id="ARBA00022729"/>
    </source>
</evidence>
<dbReference type="EMBL" id="KV426267">
    <property type="protein sequence ID" value="KZV83528.1"/>
    <property type="molecule type" value="Genomic_DNA"/>
</dbReference>
<dbReference type="Pfam" id="PF02102">
    <property type="entry name" value="Peptidase_M35"/>
    <property type="match status" value="1"/>
</dbReference>
<evidence type="ECO:0000256" key="13">
    <source>
        <dbReference type="PIRSR" id="PIRSR601384-1"/>
    </source>
</evidence>
<dbReference type="SUPFAM" id="SSF55486">
    <property type="entry name" value="Metalloproteases ('zincins'), catalytic domain"/>
    <property type="match status" value="1"/>
</dbReference>
<dbReference type="Pfam" id="PF14521">
    <property type="entry name" value="Aspzincin_M35"/>
    <property type="match status" value="1"/>
</dbReference>
<dbReference type="PANTHER" id="PTHR37016">
    <property type="match status" value="1"/>
</dbReference>
<dbReference type="STRING" id="1314781.A0A165CZU9"/>
<dbReference type="EC" id="3.4.24.39" evidence="15"/>
<feature type="binding site" evidence="14">
    <location>
        <position position="221"/>
    </location>
    <ligand>
        <name>Zn(2+)</name>
        <dbReference type="ChEBI" id="CHEBI:29105"/>
        <note>catalytic</note>
    </ligand>
</feature>
<dbReference type="AlphaFoldDB" id="A0A165CZU9"/>
<accession>A0A165CZU9</accession>
<dbReference type="InterPro" id="IPR029463">
    <property type="entry name" value="Lys_MEP"/>
</dbReference>
<protein>
    <recommendedName>
        <fullName evidence="15">Neutral protease 2</fullName>
        <ecNumber evidence="15">3.4.24.39</ecNumber>
    </recommendedName>
    <alternativeName>
        <fullName evidence="15">Deuterolysin</fullName>
    </alternativeName>
</protein>
<proteinExistence type="inferred from homology"/>
<keyword evidence="8 15" id="KW-0732">Signal</keyword>
<evidence type="ECO:0000256" key="12">
    <source>
        <dbReference type="ARBA" id="ARBA00023145"/>
    </source>
</evidence>
<comment type="function">
    <text evidence="15">Secreted metalloproteinase that allows assimilation of proteinaceous substrates. Shows high activities on basic nuclear substrates such as histone and protamine.</text>
</comment>
<comment type="subcellular location">
    <subcellularLocation>
        <location evidence="2 15">Secreted</location>
    </subcellularLocation>
</comment>
<comment type="cofactor">
    <cofactor evidence="14 15">
        <name>Zn(2+)</name>
        <dbReference type="ChEBI" id="CHEBI:29105"/>
    </cofactor>
    <text evidence="14 15">Binds 1 zinc ion per subunit.</text>
</comment>
<evidence type="ECO:0000256" key="9">
    <source>
        <dbReference type="ARBA" id="ARBA00022801"/>
    </source>
</evidence>
<dbReference type="InterPro" id="IPR050414">
    <property type="entry name" value="Fungal_M35_metalloproteases"/>
</dbReference>
<keyword evidence="18" id="KW-1185">Reference proteome</keyword>
<dbReference type="InParanoid" id="A0A165CZU9"/>
<evidence type="ECO:0000256" key="14">
    <source>
        <dbReference type="PIRSR" id="PIRSR601384-2"/>
    </source>
</evidence>
<evidence type="ECO:0000313" key="18">
    <source>
        <dbReference type="Proteomes" id="UP000077266"/>
    </source>
</evidence>
<feature type="chain" id="PRO_5007748314" description="Neutral protease 2" evidence="15">
    <location>
        <begin position="18"/>
        <end position="268"/>
    </location>
</feature>
<reference evidence="17 18" key="1">
    <citation type="journal article" date="2016" name="Mol. Biol. Evol.">
        <title>Comparative Genomics of Early-Diverging Mushroom-Forming Fungi Provides Insights into the Origins of Lignocellulose Decay Capabilities.</title>
        <authorList>
            <person name="Nagy L.G."/>
            <person name="Riley R."/>
            <person name="Tritt A."/>
            <person name="Adam C."/>
            <person name="Daum C."/>
            <person name="Floudas D."/>
            <person name="Sun H."/>
            <person name="Yadav J.S."/>
            <person name="Pangilinan J."/>
            <person name="Larsson K.H."/>
            <person name="Matsuura K."/>
            <person name="Barry K."/>
            <person name="Labutti K."/>
            <person name="Kuo R."/>
            <person name="Ohm R.A."/>
            <person name="Bhattacharya S.S."/>
            <person name="Shirouzu T."/>
            <person name="Yoshinaga Y."/>
            <person name="Martin F.M."/>
            <person name="Grigoriev I.V."/>
            <person name="Hibbett D.S."/>
        </authorList>
    </citation>
    <scope>NUCLEOTIDE SEQUENCE [LARGE SCALE GENOMIC DNA]</scope>
    <source>
        <strain evidence="17 18">HHB12029</strain>
    </source>
</reference>
<evidence type="ECO:0000256" key="2">
    <source>
        <dbReference type="ARBA" id="ARBA00004613"/>
    </source>
</evidence>
<dbReference type="InterPro" id="IPR001384">
    <property type="entry name" value="Peptidase_M35"/>
</dbReference>
<keyword evidence="12" id="KW-0865">Zymogen</keyword>
<sequence length="268" mass="28121">MFSKALTIFALCASALAFPTRGGLTVSITAPKNIDSVDDLKVVASVTNSGAEDVKVINIGTVLDSKLPTKSFTVSRNGVEAAFTGLKLNLNMENLSEDAYTVIPAGQTISVEHDIAALYDFESLGVGAFSIAPVDTLPVVVSLVNGTAPSLKAYDFANSSSRTLSCSDPYAVCNGNVIAYTVTATTNIYYCSIFYNEVPSTSLCSGTTVASRNVRGGTTLHELTHATSGTTDVGYGCSYDQGLSASNAVRNADNYNCFATQVYQNTQC</sequence>
<keyword evidence="9 15" id="KW-0378">Hydrolase</keyword>
<dbReference type="PANTHER" id="PTHR37016:SF3">
    <property type="entry name" value="NEUTRAL PROTEASE 2-RELATED"/>
    <property type="match status" value="1"/>
</dbReference>
<dbReference type="GO" id="GO:0005576">
    <property type="term" value="C:extracellular region"/>
    <property type="evidence" value="ECO:0007669"/>
    <property type="project" value="UniProtKB-SubCell"/>
</dbReference>
<dbReference type="Proteomes" id="UP000077266">
    <property type="component" value="Unassembled WGS sequence"/>
</dbReference>
<feature type="binding site" evidence="14">
    <location>
        <position position="225"/>
    </location>
    <ligand>
        <name>Zn(2+)</name>
        <dbReference type="ChEBI" id="CHEBI:29105"/>
        <note>catalytic</note>
    </ligand>
</feature>
<dbReference type="GO" id="GO:0046872">
    <property type="term" value="F:metal ion binding"/>
    <property type="evidence" value="ECO:0007669"/>
    <property type="project" value="UniProtKB-KW"/>
</dbReference>
<dbReference type="InterPro" id="IPR024079">
    <property type="entry name" value="MetalloPept_cat_dom_sf"/>
</dbReference>
<feature type="domain" description="Lysine-specific metallo-endopeptidase" evidence="16">
    <location>
        <begin position="154"/>
        <end position="259"/>
    </location>
</feature>
<comment type="catalytic activity">
    <reaction evidence="1 15">
        <text>Preferential cleavage of bonds with hydrophobic residues in P1'. Also 3-Asn-|-Gln-4 and 8-Gly-|-Ser-9 bonds in insulin B chain.</text>
        <dbReference type="EC" id="3.4.24.39"/>
    </reaction>
</comment>
<feature type="signal peptide" evidence="15">
    <location>
        <begin position="1"/>
        <end position="17"/>
    </location>
</feature>
<dbReference type="CDD" id="cd11008">
    <property type="entry name" value="M35_deuterolysin_like"/>
    <property type="match status" value="1"/>
</dbReference>
<evidence type="ECO:0000259" key="16">
    <source>
        <dbReference type="Pfam" id="PF14521"/>
    </source>
</evidence>
<feature type="binding site" evidence="14">
    <location>
        <position position="232"/>
    </location>
    <ligand>
        <name>Zn(2+)</name>
        <dbReference type="ChEBI" id="CHEBI:29105"/>
        <note>catalytic</note>
    </ligand>
</feature>
<comment type="similarity">
    <text evidence="3 15">Belongs to the peptidase M35 family.</text>
</comment>
<organism evidence="17 18">
    <name type="scientific">Exidia glandulosa HHB12029</name>
    <dbReference type="NCBI Taxonomy" id="1314781"/>
    <lineage>
        <taxon>Eukaryota</taxon>
        <taxon>Fungi</taxon>
        <taxon>Dikarya</taxon>
        <taxon>Basidiomycota</taxon>
        <taxon>Agaricomycotina</taxon>
        <taxon>Agaricomycetes</taxon>
        <taxon>Auriculariales</taxon>
        <taxon>Exidiaceae</taxon>
        <taxon>Exidia</taxon>
    </lineage>
</organism>